<gene>
    <name evidence="1" type="ORF">GCM10023349_05590</name>
</gene>
<sequence length="128" mass="13689">MGLLVGCVLVVGLIGGVLDLRSPTADRPNTGESTCRGASVRATLDTGPGRSSDLVTAQVLIYDDPARDWQVSWRGFELPIATVNIGLGEPVGQAFALLGDHDDGSTREIWLRPEGDETWCKVETSLPR</sequence>
<protein>
    <submittedName>
        <fullName evidence="1">Uncharacterized protein</fullName>
    </submittedName>
</protein>
<dbReference type="EMBL" id="BAABKM010000001">
    <property type="protein sequence ID" value="GAA4693256.1"/>
    <property type="molecule type" value="Genomic_DNA"/>
</dbReference>
<dbReference type="Proteomes" id="UP001499974">
    <property type="component" value="Unassembled WGS sequence"/>
</dbReference>
<keyword evidence="2" id="KW-1185">Reference proteome</keyword>
<reference evidence="2" key="1">
    <citation type="journal article" date="2019" name="Int. J. Syst. Evol. Microbiol.">
        <title>The Global Catalogue of Microorganisms (GCM) 10K type strain sequencing project: providing services to taxonomists for standard genome sequencing and annotation.</title>
        <authorList>
            <consortium name="The Broad Institute Genomics Platform"/>
            <consortium name="The Broad Institute Genome Sequencing Center for Infectious Disease"/>
            <person name="Wu L."/>
            <person name="Ma J."/>
        </authorList>
    </citation>
    <scope>NUCLEOTIDE SEQUENCE [LARGE SCALE GENOMIC DNA]</scope>
    <source>
        <strain evidence="2">JCM 18531</strain>
    </source>
</reference>
<organism evidence="1 2">
    <name type="scientific">Nocardioides conyzicola</name>
    <dbReference type="NCBI Taxonomy" id="1651781"/>
    <lineage>
        <taxon>Bacteria</taxon>
        <taxon>Bacillati</taxon>
        <taxon>Actinomycetota</taxon>
        <taxon>Actinomycetes</taxon>
        <taxon>Propionibacteriales</taxon>
        <taxon>Nocardioidaceae</taxon>
        <taxon>Nocardioides</taxon>
    </lineage>
</organism>
<evidence type="ECO:0000313" key="1">
    <source>
        <dbReference type="EMBL" id="GAA4693256.1"/>
    </source>
</evidence>
<comment type="caution">
    <text evidence="1">The sequence shown here is derived from an EMBL/GenBank/DDBJ whole genome shotgun (WGS) entry which is preliminary data.</text>
</comment>
<proteinExistence type="predicted"/>
<evidence type="ECO:0000313" key="2">
    <source>
        <dbReference type="Proteomes" id="UP001499974"/>
    </source>
</evidence>
<name>A0ABP8WPQ0_9ACTN</name>
<accession>A0ABP8WPQ0</accession>